<comment type="caution">
    <text evidence="1">The sequence shown here is derived from an EMBL/GenBank/DDBJ whole genome shotgun (WGS) entry which is preliminary data.</text>
</comment>
<evidence type="ECO:0008006" key="3">
    <source>
        <dbReference type="Google" id="ProtNLM"/>
    </source>
</evidence>
<accession>A0A3N2E0P2</accession>
<organism evidence="1 2">
    <name type="scientific">Sinobacterium caligoides</name>
    <dbReference type="NCBI Taxonomy" id="933926"/>
    <lineage>
        <taxon>Bacteria</taxon>
        <taxon>Pseudomonadati</taxon>
        <taxon>Pseudomonadota</taxon>
        <taxon>Gammaproteobacteria</taxon>
        <taxon>Cellvibrionales</taxon>
        <taxon>Spongiibacteraceae</taxon>
        <taxon>Sinobacterium</taxon>
    </lineage>
</organism>
<dbReference type="RefSeq" id="WP_123711375.1">
    <property type="nucleotide sequence ID" value="NZ_RKHR01000003.1"/>
</dbReference>
<name>A0A3N2E0P2_9GAMM</name>
<dbReference type="OrthoDB" id="7170694at2"/>
<dbReference type="Proteomes" id="UP000275394">
    <property type="component" value="Unassembled WGS sequence"/>
</dbReference>
<evidence type="ECO:0000313" key="2">
    <source>
        <dbReference type="Proteomes" id="UP000275394"/>
    </source>
</evidence>
<sequence>MFGLLKTQPLLAEQSAEWIFSTFDWALKNFDSREFFTRSRLVQPTNEFFAGRVSSVHEKAENIFQHTLRYSGLQHWPVQLQAPELFQNTPAQSLNLLQVQRDSVSAALPALHSDIPLYVSYNPQQTLKAEDMSSNYAHLLAQHLVAQSGQLPPGGKDYFLEATEVLAVFMGFGVMFANSAYTFRGGCGSCYNAAANRQATLSENEVVFSLALYCQLKEIPASEATRHLKKHLRRSYKQALKQIAGLDERFAALCSYR</sequence>
<protein>
    <recommendedName>
        <fullName evidence="3">Orphan protein</fullName>
    </recommendedName>
</protein>
<reference evidence="1 2" key="1">
    <citation type="submission" date="2018-11" db="EMBL/GenBank/DDBJ databases">
        <title>Genomic Encyclopedia of Type Strains, Phase IV (KMG-IV): sequencing the most valuable type-strain genomes for metagenomic binning, comparative biology and taxonomic classification.</title>
        <authorList>
            <person name="Goeker M."/>
        </authorList>
    </citation>
    <scope>NUCLEOTIDE SEQUENCE [LARGE SCALE GENOMIC DNA]</scope>
    <source>
        <strain evidence="1 2">DSM 100316</strain>
    </source>
</reference>
<gene>
    <name evidence="1" type="ORF">EDC56_1002</name>
</gene>
<evidence type="ECO:0000313" key="1">
    <source>
        <dbReference type="EMBL" id="ROS05472.1"/>
    </source>
</evidence>
<dbReference type="EMBL" id="RKHR01000003">
    <property type="protein sequence ID" value="ROS05472.1"/>
    <property type="molecule type" value="Genomic_DNA"/>
</dbReference>
<dbReference type="AlphaFoldDB" id="A0A3N2E0P2"/>
<proteinExistence type="predicted"/>
<keyword evidence="2" id="KW-1185">Reference proteome</keyword>